<dbReference type="Proteomes" id="UP000660708">
    <property type="component" value="Unassembled WGS sequence"/>
</dbReference>
<protein>
    <submittedName>
        <fullName evidence="1">Uncharacterized protein</fullName>
    </submittedName>
</protein>
<comment type="caution">
    <text evidence="1">The sequence shown here is derived from an EMBL/GenBank/DDBJ whole genome shotgun (WGS) entry which is preliminary data.</text>
</comment>
<accession>A0A8I0T5V1</accession>
<proteinExistence type="predicted"/>
<sequence length="89" mass="9789">MVVEIEQMINDNDVIETLEELEAFLLLIDNGGLGLQNVAGVALATNNSDGRPFVAVLDDNHQLLLGRWVSQAVYENGKDLVRYGPKKAH</sequence>
<dbReference type="AlphaFoldDB" id="A0A8I0T5V1"/>
<keyword evidence="2" id="KW-1185">Reference proteome</keyword>
<evidence type="ECO:0000313" key="1">
    <source>
        <dbReference type="EMBL" id="MBE0347658.1"/>
    </source>
</evidence>
<reference evidence="1 2" key="1">
    <citation type="submission" date="2015-06" db="EMBL/GenBank/DDBJ databases">
        <title>Genome sequence of Pseudoalteromonas peptidolytica.</title>
        <authorList>
            <person name="Xie B.-B."/>
            <person name="Rong J.-C."/>
            <person name="Qin Q.-L."/>
            <person name="Zhang Y.-Z."/>
        </authorList>
    </citation>
    <scope>NUCLEOTIDE SEQUENCE [LARGE SCALE GENOMIC DNA]</scope>
    <source>
        <strain evidence="1 2">F12-50-A1</strain>
    </source>
</reference>
<gene>
    <name evidence="1" type="ORF">PPEP_a2164</name>
</gene>
<evidence type="ECO:0000313" key="2">
    <source>
        <dbReference type="Proteomes" id="UP000660708"/>
    </source>
</evidence>
<name>A0A8I0T5V1_9GAMM</name>
<organism evidence="1 2">
    <name type="scientific">Pseudoalteromonas peptidolytica F12-50-A1</name>
    <dbReference type="NCBI Taxonomy" id="1315280"/>
    <lineage>
        <taxon>Bacteria</taxon>
        <taxon>Pseudomonadati</taxon>
        <taxon>Pseudomonadota</taxon>
        <taxon>Gammaproteobacteria</taxon>
        <taxon>Alteromonadales</taxon>
        <taxon>Pseudoalteromonadaceae</taxon>
        <taxon>Pseudoalteromonas</taxon>
    </lineage>
</organism>
<dbReference type="EMBL" id="AQHF01000026">
    <property type="protein sequence ID" value="MBE0347658.1"/>
    <property type="molecule type" value="Genomic_DNA"/>
</dbReference>